<gene>
    <name evidence="2" type="ORF">HW561_11555</name>
</gene>
<protein>
    <submittedName>
        <fullName evidence="2">Hint domain-containing protein</fullName>
    </submittedName>
</protein>
<proteinExistence type="predicted"/>
<evidence type="ECO:0000313" key="2">
    <source>
        <dbReference type="EMBL" id="NVO56425.1"/>
    </source>
</evidence>
<dbReference type="EMBL" id="JABXWT010000005">
    <property type="protein sequence ID" value="NVO56425.1"/>
    <property type="molecule type" value="Genomic_DNA"/>
</dbReference>
<dbReference type="SUPFAM" id="SSF51294">
    <property type="entry name" value="Hedgehog/intein (Hint) domain"/>
    <property type="match status" value="1"/>
</dbReference>
<dbReference type="RefSeq" id="WP_176864882.1">
    <property type="nucleotide sequence ID" value="NZ_JABXWT010000005.1"/>
</dbReference>
<feature type="domain" description="Hedgehog/Intein (Hint)" evidence="1">
    <location>
        <begin position="112"/>
        <end position="258"/>
    </location>
</feature>
<evidence type="ECO:0000259" key="1">
    <source>
        <dbReference type="Pfam" id="PF13403"/>
    </source>
</evidence>
<accession>A0ABX2PQN5</accession>
<dbReference type="PROSITE" id="PS50817">
    <property type="entry name" value="INTEIN_N_TER"/>
    <property type="match status" value="1"/>
</dbReference>
<dbReference type="InterPro" id="IPR010221">
    <property type="entry name" value="VCBS_dom"/>
</dbReference>
<sequence>MVSIPITGDLTGQVTGNPPNEAEGELTLDSGTLSIVSQNWVIGTQPEHGTVSIDSNTGEWTYTVDPTFFADLDDDEIVFDEFTVQVTGTVATGIGNLPYSGTATISIEIEGVCFTAGTRIETPDGARPIDELEVGDPLLTLDRGAQPIRWIESSHLSADRLCDNPAMRPVRITAGSLGPNTPNRDLLVSQQHRILIRGPKVELLCGAPEALVAAKHLCSWPGISIDTSDQPVEYVHILLDRHEILIAEGAPAESLFLGDEALHTISSEGLQELAAIFPDRITSQNSGFGRAARLILRDHEARALA</sequence>
<dbReference type="InterPro" id="IPR006141">
    <property type="entry name" value="Intein_N"/>
</dbReference>
<dbReference type="Proteomes" id="UP000630805">
    <property type="component" value="Unassembled WGS sequence"/>
</dbReference>
<dbReference type="InterPro" id="IPR028992">
    <property type="entry name" value="Hedgehog/Intein_dom"/>
</dbReference>
<comment type="caution">
    <text evidence="2">The sequence shown here is derived from an EMBL/GenBank/DDBJ whole genome shotgun (WGS) entry which is preliminary data.</text>
</comment>
<organism evidence="2 3">
    <name type="scientific">Ruegeria haliotis</name>
    <dbReference type="NCBI Taxonomy" id="2747601"/>
    <lineage>
        <taxon>Bacteria</taxon>
        <taxon>Pseudomonadati</taxon>
        <taxon>Pseudomonadota</taxon>
        <taxon>Alphaproteobacteria</taxon>
        <taxon>Rhodobacterales</taxon>
        <taxon>Roseobacteraceae</taxon>
        <taxon>Ruegeria</taxon>
    </lineage>
</organism>
<dbReference type="Pfam" id="PF13403">
    <property type="entry name" value="Hint_2"/>
    <property type="match status" value="1"/>
</dbReference>
<name>A0ABX2PQN5_9RHOB</name>
<dbReference type="Gene3D" id="2.170.16.10">
    <property type="entry name" value="Hedgehog/Intein (Hint) domain"/>
    <property type="match status" value="1"/>
</dbReference>
<reference evidence="2 3" key="1">
    <citation type="submission" date="2020-06" db="EMBL/GenBank/DDBJ databases">
        <authorList>
            <person name="Cao W.R."/>
        </authorList>
    </citation>
    <scope>NUCLEOTIDE SEQUENCE [LARGE SCALE GENOMIC DNA]</scope>
    <source>
        <strain evidence="2 3">B1Z28</strain>
    </source>
</reference>
<dbReference type="NCBIfam" id="TIGR01965">
    <property type="entry name" value="VCBS_repeat"/>
    <property type="match status" value="1"/>
</dbReference>
<keyword evidence="3" id="KW-1185">Reference proteome</keyword>
<dbReference type="InterPro" id="IPR036844">
    <property type="entry name" value="Hint_dom_sf"/>
</dbReference>
<evidence type="ECO:0000313" key="3">
    <source>
        <dbReference type="Proteomes" id="UP000630805"/>
    </source>
</evidence>